<name>D2TQC9_CITRI</name>
<feature type="compositionally biased region" description="Polar residues" evidence="1">
    <location>
        <begin position="1"/>
        <end position="10"/>
    </location>
</feature>
<dbReference type="STRING" id="637910.ROD_08181"/>
<evidence type="ECO:0000313" key="4">
    <source>
        <dbReference type="Proteomes" id="UP000001889"/>
    </source>
</evidence>
<keyword evidence="2" id="KW-0472">Membrane</keyword>
<dbReference type="HOGENOM" id="CLU_2631811_0_0_6"/>
<dbReference type="EMBL" id="FN543502">
    <property type="protein sequence ID" value="CBG87595.1"/>
    <property type="molecule type" value="Genomic_DNA"/>
</dbReference>
<sequence>MIRSTGSNNLFCEEVSKSDKKKGYSGAQRPVSGKNDRRMKRRPATPCYFSAGLSCSGLLLIISHSIESSINLTLKGE</sequence>
<protein>
    <submittedName>
        <fullName evidence="3">Membrane protein</fullName>
    </submittedName>
</protein>
<dbReference type="Proteomes" id="UP000001889">
    <property type="component" value="Chromosome"/>
</dbReference>
<feature type="region of interest" description="Disordered" evidence="1">
    <location>
        <begin position="1"/>
        <end position="41"/>
    </location>
</feature>
<dbReference type="AlphaFoldDB" id="D2TQC9"/>
<organism evidence="3 4">
    <name type="scientific">Citrobacter rodentium (strain ICC168)</name>
    <name type="common">Citrobacter freundii biotype 4280</name>
    <dbReference type="NCBI Taxonomy" id="637910"/>
    <lineage>
        <taxon>Bacteria</taxon>
        <taxon>Pseudomonadati</taxon>
        <taxon>Pseudomonadota</taxon>
        <taxon>Gammaproteobacteria</taxon>
        <taxon>Enterobacterales</taxon>
        <taxon>Enterobacteriaceae</taxon>
        <taxon>Citrobacter</taxon>
    </lineage>
</organism>
<dbReference type="KEGG" id="cro:ROD_08181"/>
<gene>
    <name evidence="3" type="ordered locus">ROD_08181</name>
</gene>
<evidence type="ECO:0000313" key="3">
    <source>
        <dbReference type="EMBL" id="CBG87595.1"/>
    </source>
</evidence>
<accession>D2TQC9</accession>
<feature type="transmembrane region" description="Helical" evidence="2">
    <location>
        <begin position="47"/>
        <end position="66"/>
    </location>
</feature>
<keyword evidence="2" id="KW-1133">Transmembrane helix</keyword>
<evidence type="ECO:0000256" key="1">
    <source>
        <dbReference type="SAM" id="MobiDB-lite"/>
    </source>
</evidence>
<reference evidence="3 4" key="1">
    <citation type="journal article" date="2010" name="J. Bacteriol.">
        <title>The Citrobacter rodentium genome sequence reveals convergent evolution with human pathogenic Escherichia coli.</title>
        <authorList>
            <person name="Petty N.K."/>
            <person name="Bulgin R."/>
            <person name="Crepin V.F."/>
            <person name="Cerdeno-Tarraga A.M."/>
            <person name="Schroeder G.N."/>
            <person name="Quail M.A."/>
            <person name="Lennard N."/>
            <person name="Corton C."/>
            <person name="Barron A."/>
            <person name="Clark L."/>
            <person name="Toribio A.L."/>
            <person name="Parkhill J."/>
            <person name="Dougan G."/>
            <person name="Frankel G."/>
            <person name="Thomson N.R."/>
        </authorList>
    </citation>
    <scope>NUCLEOTIDE SEQUENCE [LARGE SCALE GENOMIC DNA]</scope>
    <source>
        <strain evidence="3 4">ICC168</strain>
    </source>
</reference>
<proteinExistence type="predicted"/>
<keyword evidence="4" id="KW-1185">Reference proteome</keyword>
<evidence type="ECO:0000256" key="2">
    <source>
        <dbReference type="SAM" id="Phobius"/>
    </source>
</evidence>
<keyword evidence="2" id="KW-0812">Transmembrane</keyword>